<name>A0A7Y9KHU8_9MICO</name>
<dbReference type="Pfam" id="PF13229">
    <property type="entry name" value="Beta_helix"/>
    <property type="match status" value="2"/>
</dbReference>
<evidence type="ECO:0000256" key="2">
    <source>
        <dbReference type="SAM" id="Phobius"/>
    </source>
</evidence>
<dbReference type="InterPro" id="IPR012334">
    <property type="entry name" value="Pectin_lyas_fold"/>
</dbReference>
<dbReference type="InterPro" id="IPR039448">
    <property type="entry name" value="Beta_helix"/>
</dbReference>
<feature type="compositionally biased region" description="Low complexity" evidence="1">
    <location>
        <begin position="252"/>
        <end position="261"/>
    </location>
</feature>
<sequence length="607" mass="62350">MTRLQRFTGTLLLVVVIVAAAFVAGIVFRENPFGESWAEGQTQQDGSRDLGYAGDAEAEAALVAAERERVSLVTSLAGILPWRSGHVEGAYRLPTAPLTTLVLPARQDPYTIHDLRALSPDAITELPDGAILVSESIVALPQAALDLSGVPAVKLASTPEGFASIVVIGGALRVAGAEGAPLAVNSFDPRTGAEDTTTADGRAYIRVQSGTVDIAHAAFAQLGFWSGETGGLALTGAEASDDRPALAEESTDAATDAAAPLVSPDEVTSTLDEEDARLGPVSGSVQHATFTGNAYGLFVADAAGLAVGDSTIDGSLIDGLVLHRDVTDTELAATTVSASAGDGIVVGRSSASIAMTAVTVTGNGRNGIAIDGRALAQGPNPAGSSTAGYGDIAIVESRIADNARYGVEVSGARDVSIADSDIAAGIVGVVVDDAATLVTMTGNTMSHQQRQSIALRDGASEVGIRDNVLSSVGTGVHLHDATADIRDNRFADISQHAVTLVGHASGTRIVGNVIAGHGTTAVHDDAVGGYAARNDLEGWSPPVTPRSVLETFAQPLTLIWTALGVLVVITALTRRKSPPIRHPYPEHIPLTQLTRGIVPPESIRRTQ</sequence>
<feature type="region of interest" description="Disordered" evidence="1">
    <location>
        <begin position="239"/>
        <end position="261"/>
    </location>
</feature>
<feature type="domain" description="Right handed beta helix" evidence="3">
    <location>
        <begin position="390"/>
        <end position="514"/>
    </location>
</feature>
<keyword evidence="2" id="KW-0812">Transmembrane</keyword>
<keyword evidence="2" id="KW-0472">Membrane</keyword>
<comment type="caution">
    <text evidence="4">The sequence shown here is derived from an EMBL/GenBank/DDBJ whole genome shotgun (WGS) entry which is preliminary data.</text>
</comment>
<gene>
    <name evidence="4" type="ORF">BJ991_001895</name>
</gene>
<evidence type="ECO:0000313" key="4">
    <source>
        <dbReference type="EMBL" id="NYE19867.1"/>
    </source>
</evidence>
<evidence type="ECO:0000256" key="1">
    <source>
        <dbReference type="SAM" id="MobiDB-lite"/>
    </source>
</evidence>
<dbReference type="Gene3D" id="2.160.20.10">
    <property type="entry name" value="Single-stranded right-handed beta-helix, Pectin lyase-like"/>
    <property type="match status" value="2"/>
</dbReference>
<evidence type="ECO:0000313" key="5">
    <source>
        <dbReference type="Proteomes" id="UP000576969"/>
    </source>
</evidence>
<reference evidence="4 5" key="1">
    <citation type="submission" date="2020-07" db="EMBL/GenBank/DDBJ databases">
        <title>Sequencing the genomes of 1000 actinobacteria strains.</title>
        <authorList>
            <person name="Klenk H.-P."/>
        </authorList>
    </citation>
    <scope>NUCLEOTIDE SEQUENCE [LARGE SCALE GENOMIC DNA]</scope>
    <source>
        <strain evidence="4 5">DSM 24662</strain>
    </source>
</reference>
<feature type="transmembrane region" description="Helical" evidence="2">
    <location>
        <begin position="552"/>
        <end position="572"/>
    </location>
</feature>
<dbReference type="InterPro" id="IPR006626">
    <property type="entry name" value="PbH1"/>
</dbReference>
<dbReference type="AlphaFoldDB" id="A0A7Y9KHU8"/>
<dbReference type="SMART" id="SM00710">
    <property type="entry name" value="PbH1"/>
    <property type="match status" value="8"/>
</dbReference>
<keyword evidence="5" id="KW-1185">Reference proteome</keyword>
<organism evidence="4 5">
    <name type="scientific">Microbacterium immunditiarum</name>
    <dbReference type="NCBI Taxonomy" id="337480"/>
    <lineage>
        <taxon>Bacteria</taxon>
        <taxon>Bacillati</taxon>
        <taxon>Actinomycetota</taxon>
        <taxon>Actinomycetes</taxon>
        <taxon>Micrococcales</taxon>
        <taxon>Microbacteriaceae</taxon>
        <taxon>Microbacterium</taxon>
    </lineage>
</organism>
<evidence type="ECO:0000259" key="3">
    <source>
        <dbReference type="Pfam" id="PF13229"/>
    </source>
</evidence>
<dbReference type="Proteomes" id="UP000576969">
    <property type="component" value="Unassembled WGS sequence"/>
</dbReference>
<feature type="domain" description="Right handed beta helix" evidence="3">
    <location>
        <begin position="284"/>
        <end position="372"/>
    </location>
</feature>
<dbReference type="RefSeq" id="WP_179489485.1">
    <property type="nucleotide sequence ID" value="NZ_JACCBV010000001.1"/>
</dbReference>
<feature type="transmembrane region" description="Helical" evidence="2">
    <location>
        <begin position="7"/>
        <end position="28"/>
    </location>
</feature>
<accession>A0A7Y9KHU8</accession>
<dbReference type="SUPFAM" id="SSF51126">
    <property type="entry name" value="Pectin lyase-like"/>
    <property type="match status" value="1"/>
</dbReference>
<dbReference type="InterPro" id="IPR011050">
    <property type="entry name" value="Pectin_lyase_fold/virulence"/>
</dbReference>
<proteinExistence type="predicted"/>
<keyword evidence="2" id="KW-1133">Transmembrane helix</keyword>
<dbReference type="EMBL" id="JACCBV010000001">
    <property type="protein sequence ID" value="NYE19867.1"/>
    <property type="molecule type" value="Genomic_DNA"/>
</dbReference>
<protein>
    <recommendedName>
        <fullName evidence="3">Right handed beta helix domain-containing protein</fullName>
    </recommendedName>
</protein>